<organism evidence="2 3">
    <name type="scientific">Nonomuraea rosea</name>
    <dbReference type="NCBI Taxonomy" id="638574"/>
    <lineage>
        <taxon>Bacteria</taxon>
        <taxon>Bacillati</taxon>
        <taxon>Actinomycetota</taxon>
        <taxon>Actinomycetes</taxon>
        <taxon>Streptosporangiales</taxon>
        <taxon>Streptosporangiaceae</taxon>
        <taxon>Nonomuraea</taxon>
    </lineage>
</organism>
<gene>
    <name evidence="2" type="ORF">GCM10022419_119210</name>
</gene>
<accession>A0ABP6ZR50</accession>
<name>A0ABP6ZR50_9ACTN</name>
<protein>
    <submittedName>
        <fullName evidence="2">Uncharacterized protein</fullName>
    </submittedName>
</protein>
<evidence type="ECO:0000256" key="1">
    <source>
        <dbReference type="SAM" id="Phobius"/>
    </source>
</evidence>
<keyword evidence="1" id="KW-1133">Transmembrane helix</keyword>
<keyword evidence="3" id="KW-1185">Reference proteome</keyword>
<keyword evidence="1" id="KW-0812">Transmembrane</keyword>
<evidence type="ECO:0000313" key="2">
    <source>
        <dbReference type="EMBL" id="GAA3614226.1"/>
    </source>
</evidence>
<proteinExistence type="predicted"/>
<reference evidence="3" key="1">
    <citation type="journal article" date="2019" name="Int. J. Syst. Evol. Microbiol.">
        <title>The Global Catalogue of Microorganisms (GCM) 10K type strain sequencing project: providing services to taxonomists for standard genome sequencing and annotation.</title>
        <authorList>
            <consortium name="The Broad Institute Genomics Platform"/>
            <consortium name="The Broad Institute Genome Sequencing Center for Infectious Disease"/>
            <person name="Wu L."/>
            <person name="Ma J."/>
        </authorList>
    </citation>
    <scope>NUCLEOTIDE SEQUENCE [LARGE SCALE GENOMIC DNA]</scope>
    <source>
        <strain evidence="3">JCM 17326</strain>
    </source>
</reference>
<feature type="transmembrane region" description="Helical" evidence="1">
    <location>
        <begin position="52"/>
        <end position="73"/>
    </location>
</feature>
<comment type="caution">
    <text evidence="2">The sequence shown here is derived from an EMBL/GenBank/DDBJ whole genome shotgun (WGS) entry which is preliminary data.</text>
</comment>
<evidence type="ECO:0000313" key="3">
    <source>
        <dbReference type="Proteomes" id="UP001500630"/>
    </source>
</evidence>
<dbReference type="RefSeq" id="WP_345576709.1">
    <property type="nucleotide sequence ID" value="NZ_BAABDQ010000051.1"/>
</dbReference>
<dbReference type="EMBL" id="BAABDQ010000051">
    <property type="protein sequence ID" value="GAA3614226.1"/>
    <property type="molecule type" value="Genomic_DNA"/>
</dbReference>
<keyword evidence="1" id="KW-0472">Membrane</keyword>
<sequence length="77" mass="8305">MRLFAVEYGPAFYGGVIVGLAGGIAVSIALGRHRTAQIAPRRPWSRQEVRPMIPWGPVAFLVVAAICALAYLASLPW</sequence>
<dbReference type="Proteomes" id="UP001500630">
    <property type="component" value="Unassembled WGS sequence"/>
</dbReference>
<feature type="transmembrane region" description="Helical" evidence="1">
    <location>
        <begin position="12"/>
        <end position="31"/>
    </location>
</feature>